<dbReference type="GO" id="GO:0003677">
    <property type="term" value="F:DNA binding"/>
    <property type="evidence" value="ECO:0007669"/>
    <property type="project" value="InterPro"/>
</dbReference>
<comment type="caution">
    <text evidence="1">The sequence shown here is derived from an EMBL/GenBank/DDBJ whole genome shotgun (WGS) entry which is preliminary data.</text>
</comment>
<evidence type="ECO:0000313" key="1">
    <source>
        <dbReference type="EMBL" id="RSJ96810.1"/>
    </source>
</evidence>
<protein>
    <submittedName>
        <fullName evidence="1">Uncharacterized protein</fullName>
    </submittedName>
</protein>
<dbReference type="InterPro" id="IPR011010">
    <property type="entry name" value="DNA_brk_join_enz"/>
</dbReference>
<dbReference type="Proteomes" id="UP000278843">
    <property type="component" value="Unassembled WGS sequence"/>
</dbReference>
<dbReference type="SUPFAM" id="SSF56349">
    <property type="entry name" value="DNA breaking-rejoining enzymes"/>
    <property type="match status" value="1"/>
</dbReference>
<gene>
    <name evidence="1" type="ORF">D8790_00855</name>
</gene>
<name>A0A428HMB4_STRCR</name>
<evidence type="ECO:0000313" key="2">
    <source>
        <dbReference type="Proteomes" id="UP000278843"/>
    </source>
</evidence>
<accession>A0A428HMB4</accession>
<proteinExistence type="predicted"/>
<organism evidence="1 2">
    <name type="scientific">Streptococcus cristatus</name>
    <dbReference type="NCBI Taxonomy" id="45634"/>
    <lineage>
        <taxon>Bacteria</taxon>
        <taxon>Bacillati</taxon>
        <taxon>Bacillota</taxon>
        <taxon>Bacilli</taxon>
        <taxon>Lactobacillales</taxon>
        <taxon>Streptococcaceae</taxon>
        <taxon>Streptococcus</taxon>
    </lineage>
</organism>
<dbReference type="EMBL" id="RJPU01000001">
    <property type="protein sequence ID" value="RSJ96810.1"/>
    <property type="molecule type" value="Genomic_DNA"/>
</dbReference>
<dbReference type="AlphaFoldDB" id="A0A428HMB4"/>
<reference evidence="1 2" key="1">
    <citation type="submission" date="2018-11" db="EMBL/GenBank/DDBJ databases">
        <title>Species Designations Belie Phenotypic and Genotypic Heterogeneity in Oral Streptococci.</title>
        <authorList>
            <person name="Velsko I."/>
        </authorList>
    </citation>
    <scope>NUCLEOTIDE SEQUENCE [LARGE SCALE GENOMIC DNA]</scope>
    <source>
        <strain evidence="1 2">BCC13</strain>
    </source>
</reference>
<sequence length="75" mass="8326">MYYSKNGLFALLARQKAGSLWDEDVDLGVITKILGHRDISSSVEVYTHTLEEKVFKPEVFGKIAHKKCGANDGAK</sequence>